<dbReference type="Gene3D" id="1.10.10.60">
    <property type="entry name" value="Homeodomain-like"/>
    <property type="match status" value="2"/>
</dbReference>
<evidence type="ECO:0000313" key="6">
    <source>
        <dbReference type="Proteomes" id="UP000285908"/>
    </source>
</evidence>
<dbReference type="Pfam" id="PF12833">
    <property type="entry name" value="HTH_18"/>
    <property type="match status" value="1"/>
</dbReference>
<accession>A0A438AEX0</accession>
<evidence type="ECO:0000313" key="5">
    <source>
        <dbReference type="EMBL" id="RVV97165.1"/>
    </source>
</evidence>
<dbReference type="EMBL" id="RQXX01000005">
    <property type="protein sequence ID" value="RVV97165.1"/>
    <property type="molecule type" value="Genomic_DNA"/>
</dbReference>
<feature type="domain" description="HTH araC/xylS-type" evidence="4">
    <location>
        <begin position="203"/>
        <end position="300"/>
    </location>
</feature>
<protein>
    <submittedName>
        <fullName evidence="5">AraC family transcriptional regulator</fullName>
    </submittedName>
</protein>
<organism evidence="5 6">
    <name type="scientific">Mesobaculum littorinae</name>
    <dbReference type="NCBI Taxonomy" id="2486419"/>
    <lineage>
        <taxon>Bacteria</taxon>
        <taxon>Pseudomonadati</taxon>
        <taxon>Pseudomonadota</taxon>
        <taxon>Alphaproteobacteria</taxon>
        <taxon>Rhodobacterales</taxon>
        <taxon>Roseobacteraceae</taxon>
        <taxon>Mesobaculum</taxon>
    </lineage>
</organism>
<evidence type="ECO:0000256" key="2">
    <source>
        <dbReference type="ARBA" id="ARBA00023125"/>
    </source>
</evidence>
<keyword evidence="3" id="KW-0804">Transcription</keyword>
<comment type="caution">
    <text evidence="5">The sequence shown here is derived from an EMBL/GenBank/DDBJ whole genome shotgun (WGS) entry which is preliminary data.</text>
</comment>
<dbReference type="PANTHER" id="PTHR46796:SF7">
    <property type="entry name" value="ARAC FAMILY TRANSCRIPTIONAL REGULATOR"/>
    <property type="match status" value="1"/>
</dbReference>
<dbReference type="GO" id="GO:0003700">
    <property type="term" value="F:DNA-binding transcription factor activity"/>
    <property type="evidence" value="ECO:0007669"/>
    <property type="project" value="InterPro"/>
</dbReference>
<sequence>MDQDALSDVVRHLRPSGAIASGFQAGGDWALRFDDQQRRIKCYGVTRGSCLLTIDGMATPRRIQKGDCFILPRGRTFVLASDLSLTQTDAAKVFAQGADGSVQLNDGEGFSLVGCRFAVDAPHREALLEGIPPVIHLTRTPDQDSLISDIKQMIHESRSTRPGSRLMADHLAHMVLLHAFRAAVELHPEQAGWLAALGDPRLGPVVASMHGDPAHRWTLADLARLSGMSRSAFAAAFRARTGATPMAYLDRWRMVLAAEKLVSGTRVAAIAVETGYASESSFSVAFKRVTGLSPRAFVKAHKEPGS</sequence>
<dbReference type="SMART" id="SM00342">
    <property type="entry name" value="HTH_ARAC"/>
    <property type="match status" value="1"/>
</dbReference>
<dbReference type="InterPro" id="IPR009057">
    <property type="entry name" value="Homeodomain-like_sf"/>
</dbReference>
<evidence type="ECO:0000256" key="1">
    <source>
        <dbReference type="ARBA" id="ARBA00023015"/>
    </source>
</evidence>
<gene>
    <name evidence="5" type="ORF">EKE94_14135</name>
</gene>
<dbReference type="Proteomes" id="UP000285908">
    <property type="component" value="Unassembled WGS sequence"/>
</dbReference>
<keyword evidence="2" id="KW-0238">DNA-binding</keyword>
<dbReference type="InterPro" id="IPR032783">
    <property type="entry name" value="AraC_lig"/>
</dbReference>
<name>A0A438AEX0_9RHOB</name>
<dbReference type="AlphaFoldDB" id="A0A438AEX0"/>
<dbReference type="PANTHER" id="PTHR46796">
    <property type="entry name" value="HTH-TYPE TRANSCRIPTIONAL ACTIVATOR RHAS-RELATED"/>
    <property type="match status" value="1"/>
</dbReference>
<dbReference type="PROSITE" id="PS00041">
    <property type="entry name" value="HTH_ARAC_FAMILY_1"/>
    <property type="match status" value="1"/>
</dbReference>
<dbReference type="InterPro" id="IPR018060">
    <property type="entry name" value="HTH_AraC"/>
</dbReference>
<dbReference type="GO" id="GO:0043565">
    <property type="term" value="F:sequence-specific DNA binding"/>
    <property type="evidence" value="ECO:0007669"/>
    <property type="project" value="InterPro"/>
</dbReference>
<reference evidence="5 6" key="1">
    <citation type="submission" date="2018-11" db="EMBL/GenBank/DDBJ databases">
        <title>Mesobaculum littorinae gen. nov., sp. nov., isolated from Littorina scabra that represents a novel genus of the order Rhodobacteraceae.</title>
        <authorList>
            <person name="Li F."/>
        </authorList>
    </citation>
    <scope>NUCLEOTIDE SEQUENCE [LARGE SCALE GENOMIC DNA]</scope>
    <source>
        <strain evidence="5 6">M0103</strain>
    </source>
</reference>
<dbReference type="InterPro" id="IPR018062">
    <property type="entry name" value="HTH_AraC-typ_CS"/>
</dbReference>
<dbReference type="InterPro" id="IPR050204">
    <property type="entry name" value="AraC_XylS_family_regulators"/>
</dbReference>
<keyword evidence="6" id="KW-1185">Reference proteome</keyword>
<dbReference type="RefSeq" id="WP_127907291.1">
    <property type="nucleotide sequence ID" value="NZ_RQXX01000005.1"/>
</dbReference>
<keyword evidence="1" id="KW-0805">Transcription regulation</keyword>
<proteinExistence type="predicted"/>
<dbReference type="PROSITE" id="PS01124">
    <property type="entry name" value="HTH_ARAC_FAMILY_2"/>
    <property type="match status" value="1"/>
</dbReference>
<dbReference type="OrthoDB" id="9783876at2"/>
<evidence type="ECO:0000259" key="4">
    <source>
        <dbReference type="PROSITE" id="PS01124"/>
    </source>
</evidence>
<dbReference type="Pfam" id="PF12852">
    <property type="entry name" value="Cupin_6"/>
    <property type="match status" value="1"/>
</dbReference>
<dbReference type="SUPFAM" id="SSF46689">
    <property type="entry name" value="Homeodomain-like"/>
    <property type="match status" value="2"/>
</dbReference>
<evidence type="ECO:0000256" key="3">
    <source>
        <dbReference type="ARBA" id="ARBA00023163"/>
    </source>
</evidence>